<sequence>MVERTEEIGNLLVTVANVYPKDKSVSFHVTSFIKIVNGKIISLDEYWADDSDAPQWRLDKHIGTVIKCEPDRDGDFRLFS</sequence>
<dbReference type="EMBL" id="JACOPE010000001">
    <property type="protein sequence ID" value="MBC5682506.1"/>
    <property type="molecule type" value="Genomic_DNA"/>
</dbReference>
<reference evidence="1 2" key="1">
    <citation type="submission" date="2020-08" db="EMBL/GenBank/DDBJ databases">
        <title>Genome public.</title>
        <authorList>
            <person name="Liu C."/>
            <person name="Sun Q."/>
        </authorList>
    </citation>
    <scope>NUCLEOTIDE SEQUENCE [LARGE SCALE GENOMIC DNA]</scope>
    <source>
        <strain evidence="1 2">NSJ-13</strain>
    </source>
</reference>
<keyword evidence="2" id="KW-1185">Reference proteome</keyword>
<proteinExistence type="predicted"/>
<dbReference type="Gene3D" id="3.10.450.50">
    <property type="match status" value="1"/>
</dbReference>
<name>A0ABR7G6S8_9FIRM</name>
<protein>
    <recommendedName>
        <fullName evidence="3">Nuclear transport factor 2 family protein</fullName>
    </recommendedName>
</protein>
<dbReference type="Proteomes" id="UP000631576">
    <property type="component" value="Unassembled WGS sequence"/>
</dbReference>
<comment type="caution">
    <text evidence="1">The sequence shown here is derived from an EMBL/GenBank/DDBJ whole genome shotgun (WGS) entry which is preliminary data.</text>
</comment>
<organism evidence="1 2">
    <name type="scientific">Ruminococcus hominis</name>
    <dbReference type="NCBI Taxonomy" id="2763065"/>
    <lineage>
        <taxon>Bacteria</taxon>
        <taxon>Bacillati</taxon>
        <taxon>Bacillota</taxon>
        <taxon>Clostridia</taxon>
        <taxon>Eubacteriales</taxon>
        <taxon>Oscillospiraceae</taxon>
        <taxon>Ruminococcus</taxon>
    </lineage>
</organism>
<dbReference type="RefSeq" id="WP_186864497.1">
    <property type="nucleotide sequence ID" value="NZ_JACOPE010000001.1"/>
</dbReference>
<evidence type="ECO:0000313" key="1">
    <source>
        <dbReference type="EMBL" id="MBC5682506.1"/>
    </source>
</evidence>
<accession>A0ABR7G6S8</accession>
<evidence type="ECO:0008006" key="3">
    <source>
        <dbReference type="Google" id="ProtNLM"/>
    </source>
</evidence>
<dbReference type="SUPFAM" id="SSF54427">
    <property type="entry name" value="NTF2-like"/>
    <property type="match status" value="1"/>
</dbReference>
<gene>
    <name evidence="1" type="ORF">H8S40_02740</name>
</gene>
<evidence type="ECO:0000313" key="2">
    <source>
        <dbReference type="Proteomes" id="UP000631576"/>
    </source>
</evidence>
<dbReference type="InterPro" id="IPR032710">
    <property type="entry name" value="NTF2-like_dom_sf"/>
</dbReference>